<dbReference type="EMBL" id="SOHE01000069">
    <property type="protein sequence ID" value="TFD46894.1"/>
    <property type="molecule type" value="Genomic_DNA"/>
</dbReference>
<organism evidence="1 2">
    <name type="scientific">Cryobacterium frigoriphilum</name>
    <dbReference type="NCBI Taxonomy" id="1259150"/>
    <lineage>
        <taxon>Bacteria</taxon>
        <taxon>Bacillati</taxon>
        <taxon>Actinomycetota</taxon>
        <taxon>Actinomycetes</taxon>
        <taxon>Micrococcales</taxon>
        <taxon>Microbacteriaceae</taxon>
        <taxon>Cryobacterium</taxon>
    </lineage>
</organism>
<evidence type="ECO:0000313" key="1">
    <source>
        <dbReference type="EMBL" id="TFD46894.1"/>
    </source>
</evidence>
<comment type="caution">
    <text evidence="1">The sequence shown here is derived from an EMBL/GenBank/DDBJ whole genome shotgun (WGS) entry which is preliminary data.</text>
</comment>
<reference evidence="1 2" key="1">
    <citation type="submission" date="2019-03" db="EMBL/GenBank/DDBJ databases">
        <title>Genomics of glacier-inhabiting Cryobacterium strains.</title>
        <authorList>
            <person name="Liu Q."/>
            <person name="Xin Y.-H."/>
        </authorList>
    </citation>
    <scope>NUCLEOTIDE SEQUENCE [LARGE SCALE GENOMIC DNA]</scope>
    <source>
        <strain evidence="1 2">Hh14</strain>
    </source>
</reference>
<dbReference type="RefSeq" id="WP_134520570.1">
    <property type="nucleotide sequence ID" value="NZ_SOHE01000069.1"/>
</dbReference>
<accession>A0A4R8ZUR7</accession>
<sequence length="90" mass="9746">MSSSEAVLASAQAQFPKGANKVVRLKAAFRPSDRVVKDDQTNGWDGWTSINKIASRQVVEDLRLQGFTIANLETGGVANPFRDVPLSTLT</sequence>
<dbReference type="AlphaFoldDB" id="A0A4R8ZUR7"/>
<protein>
    <submittedName>
        <fullName evidence="1">Uncharacterized protein</fullName>
    </submittedName>
</protein>
<name>A0A4R8ZUR7_9MICO</name>
<gene>
    <name evidence="1" type="ORF">E3T55_16080</name>
</gene>
<evidence type="ECO:0000313" key="2">
    <source>
        <dbReference type="Proteomes" id="UP000297447"/>
    </source>
</evidence>
<dbReference type="Proteomes" id="UP000297447">
    <property type="component" value="Unassembled WGS sequence"/>
</dbReference>
<keyword evidence="2" id="KW-1185">Reference proteome</keyword>
<proteinExistence type="predicted"/>